<organism evidence="1">
    <name type="scientific">marine sediment metagenome</name>
    <dbReference type="NCBI Taxonomy" id="412755"/>
    <lineage>
        <taxon>unclassified sequences</taxon>
        <taxon>metagenomes</taxon>
        <taxon>ecological metagenomes</taxon>
    </lineage>
</organism>
<dbReference type="AlphaFoldDB" id="A0A0F8VSQ5"/>
<name>A0A0F8VSQ5_9ZZZZ</name>
<evidence type="ECO:0000313" key="1">
    <source>
        <dbReference type="EMBL" id="KKK47373.1"/>
    </source>
</evidence>
<gene>
    <name evidence="1" type="ORF">LCGC14_3155880</name>
</gene>
<protein>
    <submittedName>
        <fullName evidence="1">Uncharacterized protein</fullName>
    </submittedName>
</protein>
<feature type="non-terminal residue" evidence="1">
    <location>
        <position position="27"/>
    </location>
</feature>
<sequence>MALTSDSPATPNFSLRFERLGWTRVPA</sequence>
<reference evidence="1" key="1">
    <citation type="journal article" date="2015" name="Nature">
        <title>Complex archaea that bridge the gap between prokaryotes and eukaryotes.</title>
        <authorList>
            <person name="Spang A."/>
            <person name="Saw J.H."/>
            <person name="Jorgensen S.L."/>
            <person name="Zaremba-Niedzwiedzka K."/>
            <person name="Martijn J."/>
            <person name="Lind A.E."/>
            <person name="van Eijk R."/>
            <person name="Schleper C."/>
            <person name="Guy L."/>
            <person name="Ettema T.J."/>
        </authorList>
    </citation>
    <scope>NUCLEOTIDE SEQUENCE</scope>
</reference>
<dbReference type="EMBL" id="LAZR01069612">
    <property type="protein sequence ID" value="KKK47373.1"/>
    <property type="molecule type" value="Genomic_DNA"/>
</dbReference>
<accession>A0A0F8VSQ5</accession>
<comment type="caution">
    <text evidence="1">The sequence shown here is derived from an EMBL/GenBank/DDBJ whole genome shotgun (WGS) entry which is preliminary data.</text>
</comment>
<proteinExistence type="predicted"/>